<accession>A0A7S0M1Q6</accession>
<reference evidence="2" key="1">
    <citation type="submission" date="2021-01" db="EMBL/GenBank/DDBJ databases">
        <authorList>
            <person name="Corre E."/>
            <person name="Pelletier E."/>
            <person name="Niang G."/>
            <person name="Scheremetjew M."/>
            <person name="Finn R."/>
            <person name="Kale V."/>
            <person name="Holt S."/>
            <person name="Cochrane G."/>
            <person name="Meng A."/>
            <person name="Brown T."/>
            <person name="Cohen L."/>
        </authorList>
    </citation>
    <scope>NUCLEOTIDE SEQUENCE</scope>
    <source>
        <strain evidence="2">CCAP979/52</strain>
    </source>
</reference>
<sequence length="167" mass="18327">MTSETQEPQGESPESKPKFALRSKSAGSPGFVGSSPSSLAALAKGKKYFIDPYTPFTPRPQELPTRETIVGPPLATNRSNHWITQTSPAYIPRRLQNHRIPRTPPEVKKGFPAKPAPRACTADGTPAYMVDKHGHLMPRFRKEGRAAFPDAEPVGAASWAFKRMGYV</sequence>
<organism evidence="2">
    <name type="scientific">Cryptomonas curvata</name>
    <dbReference type="NCBI Taxonomy" id="233186"/>
    <lineage>
        <taxon>Eukaryota</taxon>
        <taxon>Cryptophyceae</taxon>
        <taxon>Cryptomonadales</taxon>
        <taxon>Cryptomonadaceae</taxon>
        <taxon>Cryptomonas</taxon>
    </lineage>
</organism>
<gene>
    <name evidence="2" type="ORF">CCUR1050_LOCUS6542</name>
</gene>
<feature type="region of interest" description="Disordered" evidence="1">
    <location>
        <begin position="56"/>
        <end position="80"/>
    </location>
</feature>
<proteinExistence type="predicted"/>
<protein>
    <submittedName>
        <fullName evidence="2">Uncharacterized protein</fullName>
    </submittedName>
</protein>
<evidence type="ECO:0000313" key="2">
    <source>
        <dbReference type="EMBL" id="CAD8628863.1"/>
    </source>
</evidence>
<name>A0A7S0M1Q6_9CRYP</name>
<feature type="region of interest" description="Disordered" evidence="1">
    <location>
        <begin position="1"/>
        <end position="37"/>
    </location>
</feature>
<dbReference type="AlphaFoldDB" id="A0A7S0M1Q6"/>
<feature type="compositionally biased region" description="Low complexity" evidence="1">
    <location>
        <begin position="25"/>
        <end position="37"/>
    </location>
</feature>
<evidence type="ECO:0000256" key="1">
    <source>
        <dbReference type="SAM" id="MobiDB-lite"/>
    </source>
</evidence>
<dbReference type="EMBL" id="HBEZ01011869">
    <property type="protein sequence ID" value="CAD8628863.1"/>
    <property type="molecule type" value="Transcribed_RNA"/>
</dbReference>